<dbReference type="EMBL" id="CAJPEX010000859">
    <property type="protein sequence ID" value="CAG0917440.1"/>
    <property type="molecule type" value="Genomic_DNA"/>
</dbReference>
<keyword evidence="8" id="KW-0539">Nucleus</keyword>
<comment type="similarity">
    <text evidence="10">Belongs to the TRAFAC class translation factor GTPase superfamily. Bms1-like GTPase family. BMS1 subfamily.</text>
</comment>
<name>A0A7R9BNV9_9CRUS</name>
<dbReference type="GO" id="GO:0003924">
    <property type="term" value="F:GTPase activity"/>
    <property type="evidence" value="ECO:0007669"/>
    <property type="project" value="TreeGrafter"/>
</dbReference>
<dbReference type="GO" id="GO:0000462">
    <property type="term" value="P:maturation of SSU-rRNA from tricistronic rRNA transcript (SSU-rRNA, 5.8S rRNA, LSU-rRNA)"/>
    <property type="evidence" value="ECO:0007669"/>
    <property type="project" value="TreeGrafter"/>
</dbReference>
<evidence type="ECO:0000256" key="5">
    <source>
        <dbReference type="ARBA" id="ARBA00022801"/>
    </source>
</evidence>
<dbReference type="InterPro" id="IPR030387">
    <property type="entry name" value="G_Bms1/Tsr1_dom"/>
</dbReference>
<dbReference type="Pfam" id="PF04950">
    <property type="entry name" value="RIBIOP_C"/>
    <property type="match status" value="1"/>
</dbReference>
<dbReference type="SMART" id="SM01362">
    <property type="entry name" value="DUF663"/>
    <property type="match status" value="1"/>
</dbReference>
<evidence type="ECO:0000313" key="14">
    <source>
        <dbReference type="EMBL" id="CAD7277288.1"/>
    </source>
</evidence>
<dbReference type="EMBL" id="OA882896">
    <property type="protein sequence ID" value="CAD7277288.1"/>
    <property type="molecule type" value="Genomic_DNA"/>
</dbReference>
<dbReference type="InterPro" id="IPR037875">
    <property type="entry name" value="Bms1_N"/>
</dbReference>
<feature type="compositionally biased region" description="Basic residues" evidence="12">
    <location>
        <begin position="10"/>
        <end position="26"/>
    </location>
</feature>
<feature type="compositionally biased region" description="Basic and acidic residues" evidence="12">
    <location>
        <begin position="27"/>
        <end position="46"/>
    </location>
</feature>
<gene>
    <name evidence="14" type="ORF">NMOB1V02_LOCUS5023</name>
</gene>
<dbReference type="InterPro" id="IPR007034">
    <property type="entry name" value="BMS1_TSR1_C"/>
</dbReference>
<dbReference type="GO" id="GO:0000479">
    <property type="term" value="P:endonucleolytic cleavage of tricistronic rRNA transcript (SSU-rRNA, 5.8S rRNA, LSU-rRNA)"/>
    <property type="evidence" value="ECO:0007669"/>
    <property type="project" value="TreeGrafter"/>
</dbReference>
<evidence type="ECO:0000256" key="9">
    <source>
        <dbReference type="ARBA" id="ARBA00049117"/>
    </source>
</evidence>
<accession>A0A7R9BNV9</accession>
<evidence type="ECO:0000256" key="12">
    <source>
        <dbReference type="SAM" id="MobiDB-lite"/>
    </source>
</evidence>
<proteinExistence type="inferred from homology"/>
<organism evidence="14">
    <name type="scientific">Notodromas monacha</name>
    <dbReference type="NCBI Taxonomy" id="399045"/>
    <lineage>
        <taxon>Eukaryota</taxon>
        <taxon>Metazoa</taxon>
        <taxon>Ecdysozoa</taxon>
        <taxon>Arthropoda</taxon>
        <taxon>Crustacea</taxon>
        <taxon>Oligostraca</taxon>
        <taxon>Ostracoda</taxon>
        <taxon>Podocopa</taxon>
        <taxon>Podocopida</taxon>
        <taxon>Cypridocopina</taxon>
        <taxon>Cypridoidea</taxon>
        <taxon>Cyprididae</taxon>
        <taxon>Notodromas</taxon>
    </lineage>
</organism>
<dbReference type="PANTHER" id="PTHR12858">
    <property type="entry name" value="RIBOSOME BIOGENESIS PROTEIN"/>
    <property type="match status" value="1"/>
</dbReference>
<keyword evidence="6" id="KW-0067">ATP-binding</keyword>
<keyword evidence="11" id="KW-0175">Coiled coil</keyword>
<evidence type="ECO:0000256" key="4">
    <source>
        <dbReference type="ARBA" id="ARBA00022741"/>
    </source>
</evidence>
<keyword evidence="15" id="KW-1185">Reference proteome</keyword>
<keyword evidence="4" id="KW-0547">Nucleotide-binding</keyword>
<dbReference type="PROSITE" id="PS51714">
    <property type="entry name" value="G_BMS1"/>
    <property type="match status" value="1"/>
</dbReference>
<evidence type="ECO:0000256" key="10">
    <source>
        <dbReference type="ARBA" id="ARBA00061391"/>
    </source>
</evidence>
<evidence type="ECO:0000256" key="11">
    <source>
        <dbReference type="SAM" id="Coils"/>
    </source>
</evidence>
<comment type="subcellular location">
    <subcellularLocation>
        <location evidence="1">Nucleus</location>
        <location evidence="1">Nucleolus</location>
    </subcellularLocation>
</comment>
<dbReference type="InterPro" id="IPR027417">
    <property type="entry name" value="P-loop_NTPase"/>
</dbReference>
<dbReference type="SUPFAM" id="SSF52540">
    <property type="entry name" value="P-loop containing nucleoside triphosphate hydrolases"/>
    <property type="match status" value="1"/>
</dbReference>
<comment type="catalytic activity">
    <reaction evidence="9">
        <text>GTP + H2O = GDP + phosphate + H(+)</text>
        <dbReference type="Rhea" id="RHEA:19669"/>
        <dbReference type="ChEBI" id="CHEBI:15377"/>
        <dbReference type="ChEBI" id="CHEBI:15378"/>
        <dbReference type="ChEBI" id="CHEBI:37565"/>
        <dbReference type="ChEBI" id="CHEBI:43474"/>
        <dbReference type="ChEBI" id="CHEBI:58189"/>
    </reaction>
    <physiologicalReaction direction="left-to-right" evidence="9">
        <dbReference type="Rhea" id="RHEA:19670"/>
    </physiologicalReaction>
</comment>
<dbReference type="GO" id="GO:0005524">
    <property type="term" value="F:ATP binding"/>
    <property type="evidence" value="ECO:0007669"/>
    <property type="project" value="UniProtKB-KW"/>
</dbReference>
<dbReference type="GO" id="GO:0030686">
    <property type="term" value="C:90S preribosome"/>
    <property type="evidence" value="ECO:0007669"/>
    <property type="project" value="TreeGrafter"/>
</dbReference>
<dbReference type="OrthoDB" id="10260897at2759"/>
<evidence type="ECO:0000256" key="3">
    <source>
        <dbReference type="ARBA" id="ARBA00022553"/>
    </source>
</evidence>
<sequence length="1000" mass="115017">MGEDAEEFKKPHRARSAGKKAQKKKEKGQDKKSLKHDPTTAKERNPKAFSFQSSVSAERQFRRTQDLDTKKQHAPLIDRTPLEPPPIVVAIVGPPKVGKSTLAKCLIKNFTKQNVTSIKGPVTLVSGKKRRLTIIECNNDINSMIDIAKIADLVLLLVDAWFGFEMETFEFLNICQVHGFPRIMGVLTHLDYFKQNKQLRKTKKTLKHRFWTEVYAGAKLFYLSGMVHGEYQRMEVKNLGRFISVMKFRPISWRNQHPYVLADRMEDNTEVELIRKNPKCDRNVCFYGYLRGIHLKPDMGVHIPGVGDFIMDDVSKLPDPCGLPNTGDKKMKRSLNEREKLVYAPMSGMTGVVYDKDAVYVDLKKSGNAEATHSEAKSLVETMQGQKETLDTKLEEATMRIFSSDVPLLSNEVQYEEEDSSPSSGICEEIIAADDGRRRRKVIFNDEDTNGVAEAEESDDEGELGGLFRVSKPGKLKLPKSGPWDEIDCSVYTPAGTKDVVSRDWSNEEVRESIKDCFVTGQWKSHEDARSLLKMDDDEEVFGDFEDLQTGEVVKAEDEGMRVVEDKPEMEKTAAEKRLEKKRKLKEMFDAEYDDKDPAGTYFDDLKKQMEMQAQMNRAEFEGMDENLRLQFEGYRPGLYIRIELKGVPCEFVEHFDPTYPVVIGGLISGEENTGYVRVRIKKHRWHKKILKSRDPLIISLGWRRFQTMPIFSAQDVGLRNRMLKYTPEHVHCYAHFWGPVTPQNQGFLAFQSLEGRQAHFRIAATGAVMDLDKTAAVVKKLKLVGTPLKVYKKTAFIRGMFTTCLEAAKFEGAAIKSVSGIRDIVFVRTWYEVTVPKFYAPLQTLCLAPSERTKWQGMRTVREIKRERGIKAEPNPDNLYTPIERTLKQLPRWTIPKSLQRQVPYKDKPKYAPSNPGIPVEKKRIAVIREPEEEKANELIRSLKMMRREKQFTEKEKAKTKRREYRKQLQKAEVKQIQRVKNLKKRIFKEVSRMNKKPT</sequence>
<dbReference type="Gene3D" id="3.40.50.300">
    <property type="entry name" value="P-loop containing nucleotide triphosphate hydrolases"/>
    <property type="match status" value="1"/>
</dbReference>
<evidence type="ECO:0000256" key="1">
    <source>
        <dbReference type="ARBA" id="ARBA00004604"/>
    </source>
</evidence>
<evidence type="ECO:0000259" key="13">
    <source>
        <dbReference type="PROSITE" id="PS51714"/>
    </source>
</evidence>
<dbReference type="PANTHER" id="PTHR12858:SF2">
    <property type="entry name" value="RIBOSOME BIOGENESIS PROTEIN BMS1 HOMOLOG"/>
    <property type="match status" value="1"/>
</dbReference>
<evidence type="ECO:0000256" key="6">
    <source>
        <dbReference type="ARBA" id="ARBA00022840"/>
    </source>
</evidence>
<dbReference type="GO" id="GO:0005654">
    <property type="term" value="C:nucleoplasm"/>
    <property type="evidence" value="ECO:0007669"/>
    <property type="project" value="UniProtKB-ARBA"/>
</dbReference>
<feature type="coiled-coil region" evidence="11">
    <location>
        <begin position="937"/>
        <end position="987"/>
    </location>
</feature>
<feature type="compositionally biased region" description="Basic and acidic residues" evidence="12">
    <location>
        <begin position="59"/>
        <end position="69"/>
    </location>
</feature>
<dbReference type="GO" id="GO:0005525">
    <property type="term" value="F:GTP binding"/>
    <property type="evidence" value="ECO:0007669"/>
    <property type="project" value="UniProtKB-KW"/>
</dbReference>
<dbReference type="AlphaFoldDB" id="A0A7R9BNV9"/>
<dbReference type="InterPro" id="IPR012948">
    <property type="entry name" value="AARP2CN"/>
</dbReference>
<evidence type="ECO:0000256" key="7">
    <source>
        <dbReference type="ARBA" id="ARBA00023134"/>
    </source>
</evidence>
<dbReference type="SMART" id="SM00785">
    <property type="entry name" value="AARP2CN"/>
    <property type="match status" value="1"/>
</dbReference>
<keyword evidence="5" id="KW-0378">Hydrolase</keyword>
<evidence type="ECO:0000313" key="15">
    <source>
        <dbReference type="Proteomes" id="UP000678499"/>
    </source>
</evidence>
<dbReference type="FunFam" id="3.40.50.300:FF:000105">
    <property type="entry name" value="BMS1 ribosome biogenesis factor"/>
    <property type="match status" value="1"/>
</dbReference>
<keyword evidence="2" id="KW-0690">Ribosome biogenesis</keyword>
<dbReference type="GO" id="GO:0032040">
    <property type="term" value="C:small-subunit processome"/>
    <property type="evidence" value="ECO:0007669"/>
    <property type="project" value="UniProtKB-ARBA"/>
</dbReference>
<protein>
    <recommendedName>
        <fullName evidence="13">Bms1-type G domain-containing protein</fullName>
    </recommendedName>
</protein>
<feature type="region of interest" description="Disordered" evidence="12">
    <location>
        <begin position="1"/>
        <end position="69"/>
    </location>
</feature>
<dbReference type="Proteomes" id="UP000678499">
    <property type="component" value="Unassembled WGS sequence"/>
</dbReference>
<reference evidence="14" key="1">
    <citation type="submission" date="2020-11" db="EMBL/GenBank/DDBJ databases">
        <authorList>
            <person name="Tran Van P."/>
        </authorList>
    </citation>
    <scope>NUCLEOTIDE SEQUENCE</scope>
</reference>
<dbReference type="CDD" id="cd01882">
    <property type="entry name" value="BMS1"/>
    <property type="match status" value="1"/>
</dbReference>
<feature type="domain" description="Bms1-type G" evidence="13">
    <location>
        <begin position="84"/>
        <end position="249"/>
    </location>
</feature>
<evidence type="ECO:0000256" key="2">
    <source>
        <dbReference type="ARBA" id="ARBA00022517"/>
    </source>
</evidence>
<evidence type="ECO:0000256" key="8">
    <source>
        <dbReference type="ARBA" id="ARBA00023242"/>
    </source>
</evidence>
<dbReference type="Pfam" id="PF08142">
    <property type="entry name" value="AARP2CN"/>
    <property type="match status" value="1"/>
</dbReference>
<dbReference type="InterPro" id="IPR039761">
    <property type="entry name" value="Bms1/Tsr1"/>
</dbReference>
<keyword evidence="7" id="KW-0342">GTP-binding</keyword>
<keyword evidence="3" id="KW-0597">Phosphoprotein</keyword>
<dbReference type="GO" id="GO:0034511">
    <property type="term" value="F:U3 snoRNA binding"/>
    <property type="evidence" value="ECO:0007669"/>
    <property type="project" value="TreeGrafter"/>
</dbReference>